<dbReference type="InterPro" id="IPR001298">
    <property type="entry name" value="Filamin/ABP280_rpt"/>
</dbReference>
<dbReference type="EC" id="2.3.2.27" evidence="3"/>
<dbReference type="InterPro" id="IPR050143">
    <property type="entry name" value="TRIM/RBCC"/>
</dbReference>
<evidence type="ECO:0000256" key="4">
    <source>
        <dbReference type="ARBA" id="ARBA00022723"/>
    </source>
</evidence>
<dbReference type="SUPFAM" id="SSF57850">
    <property type="entry name" value="RING/U-box"/>
    <property type="match status" value="1"/>
</dbReference>
<dbReference type="Proteomes" id="UP000695023">
    <property type="component" value="Unplaced"/>
</dbReference>
<dbReference type="GO" id="GO:0061630">
    <property type="term" value="F:ubiquitin protein ligase activity"/>
    <property type="evidence" value="ECO:0007669"/>
    <property type="project" value="UniProtKB-EC"/>
</dbReference>
<dbReference type="Pfam" id="PF00643">
    <property type="entry name" value="zf-B_box"/>
    <property type="match status" value="1"/>
</dbReference>
<feature type="domain" description="RING-type" evidence="12">
    <location>
        <begin position="11"/>
        <end position="51"/>
    </location>
</feature>
<evidence type="ECO:0000313" key="14">
    <source>
        <dbReference type="Proteomes" id="UP000695023"/>
    </source>
</evidence>
<keyword evidence="10" id="KW-0175">Coiled coil</keyword>
<dbReference type="InterPro" id="IPR017907">
    <property type="entry name" value="Znf_RING_CS"/>
</dbReference>
<feature type="repeat" description="Filamin" evidence="9">
    <location>
        <begin position="325"/>
        <end position="420"/>
    </location>
</feature>
<feature type="domain" description="B box-type" evidence="13">
    <location>
        <begin position="83"/>
        <end position="124"/>
    </location>
</feature>
<comment type="catalytic activity">
    <reaction evidence="1">
        <text>S-ubiquitinyl-[E2 ubiquitin-conjugating enzyme]-L-cysteine + [acceptor protein]-L-lysine = [E2 ubiquitin-conjugating enzyme]-L-cysteine + N(6)-ubiquitinyl-[acceptor protein]-L-lysine.</text>
        <dbReference type="EC" id="2.3.2.27"/>
    </reaction>
</comment>
<feature type="coiled-coil region" evidence="10">
    <location>
        <begin position="190"/>
        <end position="217"/>
    </location>
</feature>
<name>A0A9Y3QNL4_9CICH</name>
<dbReference type="InterPro" id="IPR013083">
    <property type="entry name" value="Znf_RING/FYVE/PHD"/>
</dbReference>
<dbReference type="SUPFAM" id="SSF81296">
    <property type="entry name" value="E set domains"/>
    <property type="match status" value="1"/>
</dbReference>
<dbReference type="GeneID" id="102196679"/>
<evidence type="ECO:0000256" key="7">
    <source>
        <dbReference type="ARBA" id="ARBA00022833"/>
    </source>
</evidence>
<dbReference type="SMART" id="SM00557">
    <property type="entry name" value="IG_FLMN"/>
    <property type="match status" value="1"/>
</dbReference>
<keyword evidence="4" id="KW-0479">Metal-binding</keyword>
<dbReference type="InterPro" id="IPR017868">
    <property type="entry name" value="Filamin/ABP280_repeat-like"/>
</dbReference>
<evidence type="ECO:0000256" key="11">
    <source>
        <dbReference type="SAM" id="MobiDB-lite"/>
    </source>
</evidence>
<evidence type="ECO:0000256" key="2">
    <source>
        <dbReference type="ARBA" id="ARBA00008518"/>
    </source>
</evidence>
<keyword evidence="7" id="KW-0862">Zinc</keyword>
<dbReference type="InterPro" id="IPR027370">
    <property type="entry name" value="Znf-RING_euk"/>
</dbReference>
<evidence type="ECO:0000256" key="9">
    <source>
        <dbReference type="PROSITE-ProRule" id="PRU00087"/>
    </source>
</evidence>
<dbReference type="PROSITE" id="PS50119">
    <property type="entry name" value="ZF_BBOX"/>
    <property type="match status" value="1"/>
</dbReference>
<evidence type="ECO:0000313" key="15">
    <source>
        <dbReference type="RefSeq" id="XP_005724802.1"/>
    </source>
</evidence>
<evidence type="ECO:0000256" key="8">
    <source>
        <dbReference type="PROSITE-ProRule" id="PRU00024"/>
    </source>
</evidence>
<dbReference type="PROSITE" id="PS50194">
    <property type="entry name" value="FILAMIN_REPEAT"/>
    <property type="match status" value="1"/>
</dbReference>
<accession>A0A9Y3QNL4</accession>
<dbReference type="InterPro" id="IPR001841">
    <property type="entry name" value="Znf_RING"/>
</dbReference>
<dbReference type="GO" id="GO:0008270">
    <property type="term" value="F:zinc ion binding"/>
    <property type="evidence" value="ECO:0007669"/>
    <property type="project" value="UniProtKB-KW"/>
</dbReference>
<dbReference type="Pfam" id="PF00630">
    <property type="entry name" value="Filamin"/>
    <property type="match status" value="1"/>
</dbReference>
<dbReference type="Gene3D" id="3.30.40.10">
    <property type="entry name" value="Zinc/RING finger domain, C3HC4 (zinc finger)"/>
    <property type="match status" value="1"/>
</dbReference>
<protein>
    <recommendedName>
        <fullName evidence="3">RING-type E3 ubiquitin transferase</fullName>
        <ecNumber evidence="3">2.3.2.27</ecNumber>
    </recommendedName>
</protein>
<evidence type="ECO:0000256" key="3">
    <source>
        <dbReference type="ARBA" id="ARBA00012483"/>
    </source>
</evidence>
<evidence type="ECO:0000259" key="12">
    <source>
        <dbReference type="PROSITE" id="PS50089"/>
    </source>
</evidence>
<evidence type="ECO:0000256" key="6">
    <source>
        <dbReference type="ARBA" id="ARBA00022771"/>
    </source>
</evidence>
<keyword evidence="5" id="KW-0677">Repeat</keyword>
<evidence type="ECO:0000259" key="13">
    <source>
        <dbReference type="PROSITE" id="PS50119"/>
    </source>
</evidence>
<evidence type="ECO:0000256" key="5">
    <source>
        <dbReference type="ARBA" id="ARBA00022737"/>
    </source>
</evidence>
<keyword evidence="14" id="KW-1185">Reference proteome</keyword>
<dbReference type="SMART" id="SM00184">
    <property type="entry name" value="RING"/>
    <property type="match status" value="1"/>
</dbReference>
<dbReference type="AlphaFoldDB" id="A0A9Y3QNL4"/>
<dbReference type="SMART" id="SM00336">
    <property type="entry name" value="BBOX"/>
    <property type="match status" value="1"/>
</dbReference>
<comment type="similarity">
    <text evidence="2">Belongs to the TRIM/RBCC family.</text>
</comment>
<dbReference type="Gene3D" id="2.60.40.10">
    <property type="entry name" value="Immunoglobulins"/>
    <property type="match status" value="1"/>
</dbReference>
<dbReference type="PROSITE" id="PS00518">
    <property type="entry name" value="ZF_RING_1"/>
    <property type="match status" value="1"/>
</dbReference>
<dbReference type="Pfam" id="PF13445">
    <property type="entry name" value="zf-RING_UBOX"/>
    <property type="match status" value="1"/>
</dbReference>
<reference evidence="15" key="1">
    <citation type="submission" date="2025-08" db="UniProtKB">
        <authorList>
            <consortium name="RefSeq"/>
        </authorList>
    </citation>
    <scope>IDENTIFICATION</scope>
</reference>
<gene>
    <name evidence="15" type="primary">LOC102196679</name>
</gene>
<dbReference type="SUPFAM" id="SSF57845">
    <property type="entry name" value="B-box zinc-binding domain"/>
    <property type="match status" value="1"/>
</dbReference>
<dbReference type="InterPro" id="IPR014756">
    <property type="entry name" value="Ig_E-set"/>
</dbReference>
<dbReference type="FunFam" id="2.60.40.10:FF:000001">
    <property type="entry name" value="Filamin-C isoform b"/>
    <property type="match status" value="1"/>
</dbReference>
<dbReference type="GO" id="GO:0007399">
    <property type="term" value="P:nervous system development"/>
    <property type="evidence" value="ECO:0007669"/>
    <property type="project" value="UniProtKB-ARBA"/>
</dbReference>
<organism evidence="14 15">
    <name type="scientific">Pundamilia nyererei</name>
    <dbReference type="NCBI Taxonomy" id="303518"/>
    <lineage>
        <taxon>Eukaryota</taxon>
        <taxon>Metazoa</taxon>
        <taxon>Chordata</taxon>
        <taxon>Craniata</taxon>
        <taxon>Vertebrata</taxon>
        <taxon>Euteleostomi</taxon>
        <taxon>Actinopterygii</taxon>
        <taxon>Neopterygii</taxon>
        <taxon>Teleostei</taxon>
        <taxon>Neoteleostei</taxon>
        <taxon>Acanthomorphata</taxon>
        <taxon>Ovalentaria</taxon>
        <taxon>Cichlomorphae</taxon>
        <taxon>Cichliformes</taxon>
        <taxon>Cichlidae</taxon>
        <taxon>African cichlids</taxon>
        <taxon>Pseudocrenilabrinae</taxon>
        <taxon>Haplochromini</taxon>
        <taxon>Pundamilia</taxon>
    </lineage>
</organism>
<dbReference type="RefSeq" id="XP_005724802.1">
    <property type="nucleotide sequence ID" value="XM_005724745.1"/>
</dbReference>
<dbReference type="InterPro" id="IPR013783">
    <property type="entry name" value="Ig-like_fold"/>
</dbReference>
<evidence type="ECO:0000256" key="10">
    <source>
        <dbReference type="SAM" id="Coils"/>
    </source>
</evidence>
<proteinExistence type="inferred from homology"/>
<sequence>MSFQSEEDLSCPVCHDIFRDPIFLSCSHSFCKMCLKDWWAQKLEQQCPVCKNISEQSDPPCNLVLKNHAEAYLQERDQSASVESEVLCSLHFEKLKLFCLDHQEPACVICRDSRAHVDHKFKPIDEAVQDHKKALQKSLEPLQDKLKVFQKVQENFDITQQRIKFQDQHIEKQIKEQFKKFHQFLHEEEKVRLTALKKEEQEKSQKMKEKTAALSREMPSLLQTIGAAEEVLRAEDVSFLQNYSATLKSVEQYSSTDDPPLVSEALIDMAKHLGNLTYNIWNKMKGVVFYAPGTPNAGHPERSVSEDLTSERHQSPDKPERFWILSTYDASKVRASGPGLTSSVSATFPAEFNIDAKDAGQGELSVLVVDQGGKDKQARIHDNGDGTYRVSYVPNRDGWYTIIIKYGGDDIPASPYRVHATSAGAASMSALSGM</sequence>
<feature type="region of interest" description="Disordered" evidence="11">
    <location>
        <begin position="298"/>
        <end position="317"/>
    </location>
</feature>
<dbReference type="Gene3D" id="3.30.160.60">
    <property type="entry name" value="Classic Zinc Finger"/>
    <property type="match status" value="1"/>
</dbReference>
<evidence type="ECO:0000256" key="1">
    <source>
        <dbReference type="ARBA" id="ARBA00000900"/>
    </source>
</evidence>
<dbReference type="PROSITE" id="PS50089">
    <property type="entry name" value="ZF_RING_2"/>
    <property type="match status" value="1"/>
</dbReference>
<dbReference type="PANTHER" id="PTHR24103">
    <property type="entry name" value="E3 UBIQUITIN-PROTEIN LIGASE TRIM"/>
    <property type="match status" value="1"/>
</dbReference>
<dbReference type="InterPro" id="IPR000315">
    <property type="entry name" value="Znf_B-box"/>
</dbReference>
<keyword evidence="6 8" id="KW-0863">Zinc-finger</keyword>
<feature type="compositionally biased region" description="Basic and acidic residues" evidence="11">
    <location>
        <begin position="299"/>
        <end position="317"/>
    </location>
</feature>